<keyword evidence="1" id="KW-0808">Transferase</keyword>
<dbReference type="InterPro" id="IPR027417">
    <property type="entry name" value="P-loop_NTPase"/>
</dbReference>
<protein>
    <submittedName>
        <fullName evidence="1">Thymidylate kinase</fullName>
    </submittedName>
</protein>
<evidence type="ECO:0000313" key="1">
    <source>
        <dbReference type="EMBL" id="SCB24120.1"/>
    </source>
</evidence>
<dbReference type="RefSeq" id="WP_037192890.1">
    <property type="nucleotide sequence ID" value="NZ_FMAF01000004.1"/>
</dbReference>
<sequence>MGIKNYLIEGVSGTGKTTVAEELQRRGYHVIHGDRELSYLGDPETGEPLDGLAHDTMTDSARWGHEHHIWDVGKVESMIADQRNAISFFCGGSRNFARFIDLFDGVFVLDVDLDTLNRRLVQRPEDEFGGKPGERKLIARLHATKEDIPACGVVIDATAPLDVVVDEILSKCGEADQGAC</sequence>
<gene>
    <name evidence="1" type="ORF">GA0061101_104438</name>
</gene>
<dbReference type="Pfam" id="PF13238">
    <property type="entry name" value="AAA_18"/>
    <property type="match status" value="1"/>
</dbReference>
<name>A0A1C3V8I0_9HYPH</name>
<dbReference type="GO" id="GO:0016301">
    <property type="term" value="F:kinase activity"/>
    <property type="evidence" value="ECO:0007669"/>
    <property type="project" value="UniProtKB-KW"/>
</dbReference>
<accession>A0A1C3V8I0</accession>
<keyword evidence="1" id="KW-0418">Kinase</keyword>
<organism evidence="1 2">
    <name type="scientific">Rhizobium lusitanum</name>
    <dbReference type="NCBI Taxonomy" id="293958"/>
    <lineage>
        <taxon>Bacteria</taxon>
        <taxon>Pseudomonadati</taxon>
        <taxon>Pseudomonadota</taxon>
        <taxon>Alphaproteobacteria</taxon>
        <taxon>Hyphomicrobiales</taxon>
        <taxon>Rhizobiaceae</taxon>
        <taxon>Rhizobium/Agrobacterium group</taxon>
        <taxon>Rhizobium</taxon>
    </lineage>
</organism>
<dbReference type="Gene3D" id="3.40.50.300">
    <property type="entry name" value="P-loop containing nucleotide triphosphate hydrolases"/>
    <property type="match status" value="1"/>
</dbReference>
<dbReference type="EMBL" id="FMAF01000004">
    <property type="protein sequence ID" value="SCB24120.1"/>
    <property type="molecule type" value="Genomic_DNA"/>
</dbReference>
<dbReference type="SUPFAM" id="SSF52540">
    <property type="entry name" value="P-loop containing nucleoside triphosphate hydrolases"/>
    <property type="match status" value="1"/>
</dbReference>
<dbReference type="OrthoDB" id="7347703at2"/>
<proteinExistence type="predicted"/>
<reference evidence="1 2" key="1">
    <citation type="submission" date="2016-08" db="EMBL/GenBank/DDBJ databases">
        <authorList>
            <person name="Seilhamer J.J."/>
        </authorList>
    </citation>
    <scope>NUCLEOTIDE SEQUENCE [LARGE SCALE GENOMIC DNA]</scope>
    <source>
        <strain evidence="1 2">P1-7</strain>
    </source>
</reference>
<dbReference type="AlphaFoldDB" id="A0A1C3V8I0"/>
<evidence type="ECO:0000313" key="2">
    <source>
        <dbReference type="Proteomes" id="UP000199205"/>
    </source>
</evidence>
<dbReference type="Proteomes" id="UP000199205">
    <property type="component" value="Unassembled WGS sequence"/>
</dbReference>